<dbReference type="InterPro" id="IPR001714">
    <property type="entry name" value="Pept_M24_MAP"/>
</dbReference>
<keyword evidence="3 6" id="KW-0645">Protease</keyword>
<organism evidence="9">
    <name type="scientific">uncultured delta proteobacterium</name>
    <dbReference type="NCBI Taxonomy" id="34034"/>
    <lineage>
        <taxon>Bacteria</taxon>
        <taxon>Deltaproteobacteria</taxon>
        <taxon>environmental samples</taxon>
    </lineage>
</organism>
<feature type="binding site" evidence="6">
    <location>
        <position position="208"/>
    </location>
    <ligand>
        <name>a divalent metal cation</name>
        <dbReference type="ChEBI" id="CHEBI:60240"/>
        <label>2</label>
        <note>catalytic</note>
    </ligand>
</feature>
<dbReference type="Gene3D" id="3.90.230.10">
    <property type="entry name" value="Creatinase/methionine aminopeptidase superfamily"/>
    <property type="match status" value="1"/>
</dbReference>
<evidence type="ECO:0000256" key="6">
    <source>
        <dbReference type="HAMAP-Rule" id="MF_01974"/>
    </source>
</evidence>
<accession>A0A212KEW7</accession>
<dbReference type="GO" id="GO:0005829">
    <property type="term" value="C:cytosol"/>
    <property type="evidence" value="ECO:0007669"/>
    <property type="project" value="TreeGrafter"/>
</dbReference>
<evidence type="ECO:0000256" key="3">
    <source>
        <dbReference type="ARBA" id="ARBA00022670"/>
    </source>
</evidence>
<dbReference type="HAMAP" id="MF_01974">
    <property type="entry name" value="MetAP_1"/>
    <property type="match status" value="1"/>
</dbReference>
<evidence type="ECO:0000313" key="9">
    <source>
        <dbReference type="EMBL" id="SBW10182.1"/>
    </source>
</evidence>
<dbReference type="InterPro" id="IPR036005">
    <property type="entry name" value="Creatinase/aminopeptidase-like"/>
</dbReference>
<evidence type="ECO:0000256" key="7">
    <source>
        <dbReference type="RuleBase" id="RU003653"/>
    </source>
</evidence>
<dbReference type="InterPro" id="IPR000994">
    <property type="entry name" value="Pept_M24"/>
</dbReference>
<dbReference type="PROSITE" id="PS00680">
    <property type="entry name" value="MAP_1"/>
    <property type="match status" value="1"/>
</dbReference>
<gene>
    <name evidence="6 9" type="primary">map</name>
    <name evidence="9" type="ORF">KL86DPRO_60063</name>
</gene>
<dbReference type="NCBIfam" id="TIGR00500">
    <property type="entry name" value="met_pdase_I"/>
    <property type="match status" value="1"/>
</dbReference>
<feature type="binding site" evidence="6">
    <location>
        <position position="111"/>
    </location>
    <ligand>
        <name>a divalent metal cation</name>
        <dbReference type="ChEBI" id="CHEBI:60240"/>
        <label>2</label>
        <note>catalytic</note>
    </ligand>
</feature>
<reference evidence="9" key="1">
    <citation type="submission" date="2016-04" db="EMBL/GenBank/DDBJ databases">
        <authorList>
            <person name="Evans L.H."/>
            <person name="Alamgir A."/>
            <person name="Owens N."/>
            <person name="Weber N.D."/>
            <person name="Virtaneva K."/>
            <person name="Barbian K."/>
            <person name="Babar A."/>
            <person name="Rosenke K."/>
        </authorList>
    </citation>
    <scope>NUCLEOTIDE SEQUENCE</scope>
    <source>
        <strain evidence="9">86</strain>
    </source>
</reference>
<feature type="binding site" evidence="6">
    <location>
        <position position="82"/>
    </location>
    <ligand>
        <name>substrate</name>
    </ligand>
</feature>
<dbReference type="InterPro" id="IPR002467">
    <property type="entry name" value="Pept_M24A_MAP1"/>
</dbReference>
<keyword evidence="5 6" id="KW-0378">Hydrolase</keyword>
<proteinExistence type="inferred from homology"/>
<feature type="binding site" evidence="6">
    <location>
        <position position="239"/>
    </location>
    <ligand>
        <name>a divalent metal cation</name>
        <dbReference type="ChEBI" id="CHEBI:60240"/>
        <label>1</label>
    </ligand>
</feature>
<dbReference type="GO" id="GO:0046872">
    <property type="term" value="F:metal ion binding"/>
    <property type="evidence" value="ECO:0007669"/>
    <property type="project" value="UniProtKB-UniRule"/>
</dbReference>
<dbReference type="PANTHER" id="PTHR43330">
    <property type="entry name" value="METHIONINE AMINOPEPTIDASE"/>
    <property type="match status" value="1"/>
</dbReference>
<dbReference type="GO" id="GO:0006508">
    <property type="term" value="P:proteolysis"/>
    <property type="evidence" value="ECO:0007669"/>
    <property type="project" value="UniProtKB-KW"/>
</dbReference>
<protein>
    <recommendedName>
        <fullName evidence="6 7">Methionine aminopeptidase</fullName>
        <shortName evidence="6">MAP</shortName>
        <shortName evidence="6">MetAP</shortName>
        <ecNumber evidence="6 7">3.4.11.18</ecNumber>
    </recommendedName>
    <alternativeName>
        <fullName evidence="6">Peptidase M</fullName>
    </alternativeName>
</protein>
<dbReference type="CDD" id="cd01086">
    <property type="entry name" value="MetAP1"/>
    <property type="match status" value="1"/>
</dbReference>
<dbReference type="AlphaFoldDB" id="A0A212KEW7"/>
<keyword evidence="4 6" id="KW-0479">Metal-binding</keyword>
<dbReference type="EMBL" id="FLUQ01000006">
    <property type="protein sequence ID" value="SBW10182.1"/>
    <property type="molecule type" value="Genomic_DNA"/>
</dbReference>
<dbReference type="GO" id="GO:0070006">
    <property type="term" value="F:metalloaminopeptidase activity"/>
    <property type="evidence" value="ECO:0007669"/>
    <property type="project" value="UniProtKB-UniRule"/>
</dbReference>
<feature type="binding site" evidence="6">
    <location>
        <position position="111"/>
    </location>
    <ligand>
        <name>a divalent metal cation</name>
        <dbReference type="ChEBI" id="CHEBI:60240"/>
        <label>1</label>
    </ligand>
</feature>
<evidence type="ECO:0000256" key="1">
    <source>
        <dbReference type="ARBA" id="ARBA00002521"/>
    </source>
</evidence>
<feature type="binding site" evidence="6">
    <location>
        <position position="239"/>
    </location>
    <ligand>
        <name>a divalent metal cation</name>
        <dbReference type="ChEBI" id="CHEBI:60240"/>
        <label>2</label>
        <note>catalytic</note>
    </ligand>
</feature>
<feature type="binding site" evidence="6">
    <location>
        <position position="100"/>
    </location>
    <ligand>
        <name>a divalent metal cation</name>
        <dbReference type="ChEBI" id="CHEBI:60240"/>
        <label>1</label>
    </ligand>
</feature>
<sequence length="255" mass="27807">MKKYRGVFLKNANEIAVMREANRLVAVALNEMEAAVRPGVTTMLFEEIARDFCARHKVTPSFLGYLDFPFALCCSVNEEVVHGFPSDKRVVNEGDIVSFDFGVILDGFHGDSARTVGVGAVSEQTQKLMDVTRESLSKGIAAARVGNNLNDIGIAVQRHVEAHGFSVIRRFVGHGIGRHLHEKPEIPNYFAPGLPDLPLQEGMVLAIEPMVATGSYEVAIQDDGWTAVMRDGGMSAHFEHTVVVAHDGPQILSLP</sequence>
<evidence type="ECO:0000256" key="4">
    <source>
        <dbReference type="ARBA" id="ARBA00022723"/>
    </source>
</evidence>
<evidence type="ECO:0000256" key="5">
    <source>
        <dbReference type="ARBA" id="ARBA00022801"/>
    </source>
</evidence>
<name>A0A212KEW7_9DELT</name>
<evidence type="ECO:0000259" key="8">
    <source>
        <dbReference type="Pfam" id="PF00557"/>
    </source>
</evidence>
<dbReference type="SUPFAM" id="SSF55920">
    <property type="entry name" value="Creatinase/aminopeptidase"/>
    <property type="match status" value="1"/>
</dbReference>
<comment type="similarity">
    <text evidence="6">Belongs to the peptidase M24A family. Methionine aminopeptidase type 1 subfamily.</text>
</comment>
<dbReference type="PANTHER" id="PTHR43330:SF27">
    <property type="entry name" value="METHIONINE AMINOPEPTIDASE"/>
    <property type="match status" value="1"/>
</dbReference>
<comment type="subunit">
    <text evidence="6">Monomer.</text>
</comment>
<feature type="domain" description="Peptidase M24" evidence="8">
    <location>
        <begin position="17"/>
        <end position="244"/>
    </location>
</feature>
<comment type="catalytic activity">
    <reaction evidence="6 7">
        <text>Release of N-terminal amino acids, preferentially methionine, from peptides and arylamides.</text>
        <dbReference type="EC" id="3.4.11.18"/>
    </reaction>
</comment>
<dbReference type="Pfam" id="PF00557">
    <property type="entry name" value="Peptidase_M24"/>
    <property type="match status" value="1"/>
</dbReference>
<dbReference type="PRINTS" id="PR00599">
    <property type="entry name" value="MAPEPTIDASE"/>
</dbReference>
<feature type="binding site" evidence="6">
    <location>
        <position position="174"/>
    </location>
    <ligand>
        <name>a divalent metal cation</name>
        <dbReference type="ChEBI" id="CHEBI:60240"/>
        <label>2</label>
        <note>catalytic</note>
    </ligand>
</feature>
<evidence type="ECO:0000256" key="2">
    <source>
        <dbReference type="ARBA" id="ARBA00022438"/>
    </source>
</evidence>
<comment type="function">
    <text evidence="1 6">Removes the N-terminal methionine from nascent proteins. The N-terminal methionine is often cleaved when the second residue in the primary sequence is small and uncharged (Met-Ala-, Cys, Gly, Pro, Ser, Thr, or Val). Requires deformylation of the N(alpha)-formylated initiator methionine before it can be hydrolyzed.</text>
</comment>
<comment type="cofactor">
    <cofactor evidence="6">
        <name>Co(2+)</name>
        <dbReference type="ChEBI" id="CHEBI:48828"/>
    </cofactor>
    <cofactor evidence="6">
        <name>Zn(2+)</name>
        <dbReference type="ChEBI" id="CHEBI:29105"/>
    </cofactor>
    <cofactor evidence="6">
        <name>Mn(2+)</name>
        <dbReference type="ChEBI" id="CHEBI:29035"/>
    </cofactor>
    <cofactor evidence="6">
        <name>Fe(2+)</name>
        <dbReference type="ChEBI" id="CHEBI:29033"/>
    </cofactor>
    <text evidence="6">Binds 2 divalent metal cations per subunit. Has a high-affinity and a low affinity metal-binding site. The true nature of the physiological cofactor is under debate. The enzyme is active with cobalt, zinc, manganese or divalent iron ions. Most likely, methionine aminopeptidases function as mononuclear Fe(2+)-metalloproteases under physiological conditions, and the catalytically relevant metal-binding site has been assigned to the histidine-containing high-affinity site.</text>
</comment>
<feature type="binding site" evidence="6">
    <location>
        <position position="181"/>
    </location>
    <ligand>
        <name>substrate</name>
    </ligand>
</feature>
<keyword evidence="2 6" id="KW-0031">Aminopeptidase</keyword>
<dbReference type="EC" id="3.4.11.18" evidence="6 7"/>
<dbReference type="GO" id="GO:0004239">
    <property type="term" value="F:initiator methionyl aminopeptidase activity"/>
    <property type="evidence" value="ECO:0007669"/>
    <property type="project" value="UniProtKB-UniRule"/>
</dbReference>